<evidence type="ECO:0008006" key="4">
    <source>
        <dbReference type="Google" id="ProtNLM"/>
    </source>
</evidence>
<gene>
    <name evidence="2" type="ORF">B0H17DRAFT_1340166</name>
</gene>
<evidence type="ECO:0000313" key="2">
    <source>
        <dbReference type="EMBL" id="KAJ7626759.1"/>
    </source>
</evidence>
<keyword evidence="3" id="KW-1185">Reference proteome</keyword>
<accession>A0AAD7BP18</accession>
<evidence type="ECO:0000256" key="1">
    <source>
        <dbReference type="SAM" id="MobiDB-lite"/>
    </source>
</evidence>
<dbReference type="AlphaFoldDB" id="A0AAD7BP18"/>
<proteinExistence type="predicted"/>
<protein>
    <recommendedName>
        <fullName evidence="4">BTB domain-containing protein</fullName>
    </recommendedName>
</protein>
<dbReference type="Proteomes" id="UP001221757">
    <property type="component" value="Unassembled WGS sequence"/>
</dbReference>
<feature type="region of interest" description="Disordered" evidence="1">
    <location>
        <begin position="1"/>
        <end position="59"/>
    </location>
</feature>
<feature type="compositionally biased region" description="Polar residues" evidence="1">
    <location>
        <begin position="1"/>
        <end position="11"/>
    </location>
</feature>
<sequence length="384" mass="43299">MDPSPQATITVDTPDASQNSLQSNAASLESSSSYKRKRDSLAPSDAEPPSAKHSKSSHRHTTHWDLEGDLFVRINDCWMRLRRSTLSKHSEWFTDVFVAIDEGRLMPDPKRPYVEGTVILVDVKNVQKCFHVQAAGVSVSDFDHLLNVIDNAISYCHHPPAFQIISSIFRAAKQLKFPMFRDWAIQSLQMMWCASLSSLTTAVIPHATETVILGRAWGVSGILKRSLYELLRTPGFGQDKEEDLERDLLRRPALYERRLLSADILCLVNAREHLDMVWHAATSFDAFAVLHDPDVSAPGCAPMRYATCKTLVHDTGLFQNYRFDVLCGLAMLIQIDWEGETADGSGHGLCALCVSKVRERWETEKEKTWERLDVLFRLNKAAEA</sequence>
<dbReference type="EMBL" id="JARKIE010000571">
    <property type="protein sequence ID" value="KAJ7626759.1"/>
    <property type="molecule type" value="Genomic_DNA"/>
</dbReference>
<comment type="caution">
    <text evidence="2">The sequence shown here is derived from an EMBL/GenBank/DDBJ whole genome shotgun (WGS) entry which is preliminary data.</text>
</comment>
<evidence type="ECO:0000313" key="3">
    <source>
        <dbReference type="Proteomes" id="UP001221757"/>
    </source>
</evidence>
<reference evidence="2" key="1">
    <citation type="submission" date="2023-03" db="EMBL/GenBank/DDBJ databases">
        <title>Massive genome expansion in bonnet fungi (Mycena s.s.) driven by repeated elements and novel gene families across ecological guilds.</title>
        <authorList>
            <consortium name="Lawrence Berkeley National Laboratory"/>
            <person name="Harder C.B."/>
            <person name="Miyauchi S."/>
            <person name="Viragh M."/>
            <person name="Kuo A."/>
            <person name="Thoen E."/>
            <person name="Andreopoulos B."/>
            <person name="Lu D."/>
            <person name="Skrede I."/>
            <person name="Drula E."/>
            <person name="Henrissat B."/>
            <person name="Morin E."/>
            <person name="Kohler A."/>
            <person name="Barry K."/>
            <person name="LaButti K."/>
            <person name="Morin E."/>
            <person name="Salamov A."/>
            <person name="Lipzen A."/>
            <person name="Mereny Z."/>
            <person name="Hegedus B."/>
            <person name="Baldrian P."/>
            <person name="Stursova M."/>
            <person name="Weitz H."/>
            <person name="Taylor A."/>
            <person name="Grigoriev I.V."/>
            <person name="Nagy L.G."/>
            <person name="Martin F."/>
            <person name="Kauserud H."/>
        </authorList>
    </citation>
    <scope>NUCLEOTIDE SEQUENCE</scope>
    <source>
        <strain evidence="2">CBHHK067</strain>
    </source>
</reference>
<organism evidence="2 3">
    <name type="scientific">Mycena rosella</name>
    <name type="common">Pink bonnet</name>
    <name type="synonym">Agaricus rosellus</name>
    <dbReference type="NCBI Taxonomy" id="1033263"/>
    <lineage>
        <taxon>Eukaryota</taxon>
        <taxon>Fungi</taxon>
        <taxon>Dikarya</taxon>
        <taxon>Basidiomycota</taxon>
        <taxon>Agaricomycotina</taxon>
        <taxon>Agaricomycetes</taxon>
        <taxon>Agaricomycetidae</taxon>
        <taxon>Agaricales</taxon>
        <taxon>Marasmiineae</taxon>
        <taxon>Mycenaceae</taxon>
        <taxon>Mycena</taxon>
    </lineage>
</organism>
<name>A0AAD7BP18_MYCRO</name>
<feature type="compositionally biased region" description="Low complexity" evidence="1">
    <location>
        <begin position="16"/>
        <end position="33"/>
    </location>
</feature>